<proteinExistence type="predicted"/>
<dbReference type="AlphaFoldDB" id="A0A379WZN3"/>
<protein>
    <submittedName>
        <fullName evidence="1">Uncharacterized protein</fullName>
    </submittedName>
</protein>
<dbReference type="EMBL" id="UGXT01000002">
    <property type="protein sequence ID" value="SUH39585.1"/>
    <property type="molecule type" value="Genomic_DNA"/>
</dbReference>
<gene>
    <name evidence="1" type="ORF">NCTC8261_05949</name>
</gene>
<sequence length="57" mass="6530">MPLCRNVDLKSQELRALVKQYGRIAACLPVEKAIRCARNCLTRYVKTTLAILIVKQR</sequence>
<name>A0A379WZN3_SALET</name>
<accession>A0A379WZN3</accession>
<evidence type="ECO:0000313" key="2">
    <source>
        <dbReference type="Proteomes" id="UP000254712"/>
    </source>
</evidence>
<dbReference type="Proteomes" id="UP000254712">
    <property type="component" value="Unassembled WGS sequence"/>
</dbReference>
<evidence type="ECO:0000313" key="1">
    <source>
        <dbReference type="EMBL" id="SUH39585.1"/>
    </source>
</evidence>
<reference evidence="1 2" key="1">
    <citation type="submission" date="2018-06" db="EMBL/GenBank/DDBJ databases">
        <authorList>
            <consortium name="Pathogen Informatics"/>
            <person name="Doyle S."/>
        </authorList>
    </citation>
    <scope>NUCLEOTIDE SEQUENCE [LARGE SCALE GENOMIC DNA]</scope>
    <source>
        <strain evidence="1 2">NCTC8261</strain>
    </source>
</reference>
<organism evidence="1 2">
    <name type="scientific">Salmonella enterica I</name>
    <dbReference type="NCBI Taxonomy" id="59201"/>
    <lineage>
        <taxon>Bacteria</taxon>
        <taxon>Pseudomonadati</taxon>
        <taxon>Pseudomonadota</taxon>
        <taxon>Gammaproteobacteria</taxon>
        <taxon>Enterobacterales</taxon>
        <taxon>Enterobacteriaceae</taxon>
        <taxon>Salmonella</taxon>
    </lineage>
</organism>